<gene>
    <name evidence="3" type="ORF">GCM10007304_28960</name>
</gene>
<dbReference type="CDD" id="cd00293">
    <property type="entry name" value="USP-like"/>
    <property type="match status" value="2"/>
</dbReference>
<keyword evidence="4" id="KW-1185">Reference proteome</keyword>
<dbReference type="PANTHER" id="PTHR46268:SF15">
    <property type="entry name" value="UNIVERSAL STRESS PROTEIN HP_0031"/>
    <property type="match status" value="1"/>
</dbReference>
<accession>A0A917D513</accession>
<evidence type="ECO:0000313" key="4">
    <source>
        <dbReference type="Proteomes" id="UP000654257"/>
    </source>
</evidence>
<dbReference type="PRINTS" id="PR01438">
    <property type="entry name" value="UNVRSLSTRESS"/>
</dbReference>
<proteinExistence type="inferred from homology"/>
<dbReference type="SUPFAM" id="SSF52402">
    <property type="entry name" value="Adenine nucleotide alpha hydrolases-like"/>
    <property type="match status" value="2"/>
</dbReference>
<dbReference type="AlphaFoldDB" id="A0A917D513"/>
<evidence type="ECO:0000259" key="2">
    <source>
        <dbReference type="Pfam" id="PF00582"/>
    </source>
</evidence>
<reference evidence="3" key="2">
    <citation type="submission" date="2020-09" db="EMBL/GenBank/DDBJ databases">
        <authorList>
            <person name="Sun Q."/>
            <person name="Sedlacek I."/>
        </authorList>
    </citation>
    <scope>NUCLEOTIDE SEQUENCE</scope>
    <source>
        <strain evidence="3">CCM 7905</strain>
    </source>
</reference>
<comment type="caution">
    <text evidence="3">The sequence shown here is derived from an EMBL/GenBank/DDBJ whole genome shotgun (WGS) entry which is preliminary data.</text>
</comment>
<dbReference type="Pfam" id="PF00582">
    <property type="entry name" value="Usp"/>
    <property type="match status" value="2"/>
</dbReference>
<dbReference type="InterPro" id="IPR006015">
    <property type="entry name" value="Universal_stress_UspA"/>
</dbReference>
<comment type="similarity">
    <text evidence="1">Belongs to the universal stress protein A family.</text>
</comment>
<organism evidence="3 4">
    <name type="scientific">Rhodococcoides trifolii</name>
    <dbReference type="NCBI Taxonomy" id="908250"/>
    <lineage>
        <taxon>Bacteria</taxon>
        <taxon>Bacillati</taxon>
        <taxon>Actinomycetota</taxon>
        <taxon>Actinomycetes</taxon>
        <taxon>Mycobacteriales</taxon>
        <taxon>Nocardiaceae</taxon>
        <taxon>Rhodococcoides</taxon>
    </lineage>
</organism>
<dbReference type="Gene3D" id="3.40.50.12370">
    <property type="match status" value="1"/>
</dbReference>
<dbReference type="EMBL" id="BMCU01000003">
    <property type="protein sequence ID" value="GGG13192.1"/>
    <property type="molecule type" value="Genomic_DNA"/>
</dbReference>
<dbReference type="PANTHER" id="PTHR46268">
    <property type="entry name" value="STRESS RESPONSE PROTEIN NHAX"/>
    <property type="match status" value="1"/>
</dbReference>
<feature type="domain" description="UspA" evidence="2">
    <location>
        <begin position="3"/>
        <end position="137"/>
    </location>
</feature>
<dbReference type="RefSeq" id="WP_188545565.1">
    <property type="nucleotide sequence ID" value="NZ_BMCU01000003.1"/>
</dbReference>
<protein>
    <submittedName>
        <fullName evidence="3">Universal stress protein UspA</fullName>
    </submittedName>
</protein>
<evidence type="ECO:0000313" key="3">
    <source>
        <dbReference type="EMBL" id="GGG13192.1"/>
    </source>
</evidence>
<name>A0A917D513_9NOCA</name>
<dbReference type="Proteomes" id="UP000654257">
    <property type="component" value="Unassembled WGS sequence"/>
</dbReference>
<evidence type="ECO:0000256" key="1">
    <source>
        <dbReference type="ARBA" id="ARBA00008791"/>
    </source>
</evidence>
<feature type="domain" description="UspA" evidence="2">
    <location>
        <begin position="150"/>
        <end position="285"/>
    </location>
</feature>
<sequence length="291" mass="30203">MRLTVGYLATPSGDDGIALAVAMARTFGASVDICLVLEDERRVPAKGGVESAWEDIVVDRARKWVADAAALFPPDTEVTTRVLIDDSFSGGLLSAAGDTGADMIVVGAAGDGLLGRHSIGTVTNALLHSSSLPVAMAPRGFRHTTCTGVRSVTFAVGNRPGGADVVRTAITLAEGADLPLRLLSLVALDGSEAGEDAHDLSVRQRHVDVLDETTAAIRAEVGDVAVEAVVADGPSIEEASRRLEWHDGDVMIVGSSRLARPRTLFLGSTATRMLRVVPVPVIVVPADGALS</sequence>
<dbReference type="InterPro" id="IPR006016">
    <property type="entry name" value="UspA"/>
</dbReference>
<reference evidence="3" key="1">
    <citation type="journal article" date="2014" name="Int. J. Syst. Evol. Microbiol.">
        <title>Complete genome sequence of Corynebacterium casei LMG S-19264T (=DSM 44701T), isolated from a smear-ripened cheese.</title>
        <authorList>
            <consortium name="US DOE Joint Genome Institute (JGI-PGF)"/>
            <person name="Walter F."/>
            <person name="Albersmeier A."/>
            <person name="Kalinowski J."/>
            <person name="Ruckert C."/>
        </authorList>
    </citation>
    <scope>NUCLEOTIDE SEQUENCE</scope>
    <source>
        <strain evidence="3">CCM 7905</strain>
    </source>
</reference>